<keyword evidence="2" id="KW-1133">Transmembrane helix</keyword>
<feature type="domain" description="DUF6535" evidence="3">
    <location>
        <begin position="112"/>
        <end position="264"/>
    </location>
</feature>
<feature type="transmembrane region" description="Helical" evidence="2">
    <location>
        <begin position="179"/>
        <end position="202"/>
    </location>
</feature>
<keyword evidence="5" id="KW-1185">Reference proteome</keyword>
<evidence type="ECO:0000313" key="5">
    <source>
        <dbReference type="Proteomes" id="UP000076722"/>
    </source>
</evidence>
<feature type="region of interest" description="Disordered" evidence="1">
    <location>
        <begin position="1"/>
        <end position="38"/>
    </location>
</feature>
<dbReference type="STRING" id="1314777.A0A164PN81"/>
<dbReference type="OrthoDB" id="3235960at2759"/>
<dbReference type="InterPro" id="IPR045338">
    <property type="entry name" value="DUF6535"/>
</dbReference>
<organism evidence="4 5">
    <name type="scientific">Sistotremastrum niveocremeum HHB9708</name>
    <dbReference type="NCBI Taxonomy" id="1314777"/>
    <lineage>
        <taxon>Eukaryota</taxon>
        <taxon>Fungi</taxon>
        <taxon>Dikarya</taxon>
        <taxon>Basidiomycota</taxon>
        <taxon>Agaricomycotina</taxon>
        <taxon>Agaricomycetes</taxon>
        <taxon>Sistotremastrales</taxon>
        <taxon>Sistotremastraceae</taxon>
        <taxon>Sertulicium</taxon>
        <taxon>Sertulicium niveocremeum</taxon>
    </lineage>
</organism>
<name>A0A164PN81_9AGAM</name>
<feature type="region of interest" description="Disordered" evidence="1">
    <location>
        <begin position="332"/>
        <end position="354"/>
    </location>
</feature>
<dbReference type="Pfam" id="PF20153">
    <property type="entry name" value="DUF6535"/>
    <property type="match status" value="1"/>
</dbReference>
<evidence type="ECO:0000256" key="2">
    <source>
        <dbReference type="SAM" id="Phobius"/>
    </source>
</evidence>
<reference evidence="4 5" key="1">
    <citation type="journal article" date="2016" name="Mol. Biol. Evol.">
        <title>Comparative Genomics of Early-Diverging Mushroom-Forming Fungi Provides Insights into the Origins of Lignocellulose Decay Capabilities.</title>
        <authorList>
            <person name="Nagy L.G."/>
            <person name="Riley R."/>
            <person name="Tritt A."/>
            <person name="Adam C."/>
            <person name="Daum C."/>
            <person name="Floudas D."/>
            <person name="Sun H."/>
            <person name="Yadav J.S."/>
            <person name="Pangilinan J."/>
            <person name="Larsson K.H."/>
            <person name="Matsuura K."/>
            <person name="Barry K."/>
            <person name="Labutti K."/>
            <person name="Kuo R."/>
            <person name="Ohm R.A."/>
            <person name="Bhattacharya S.S."/>
            <person name="Shirouzu T."/>
            <person name="Yoshinaga Y."/>
            <person name="Martin F.M."/>
            <person name="Grigoriev I.V."/>
            <person name="Hibbett D.S."/>
        </authorList>
    </citation>
    <scope>NUCLEOTIDE SEQUENCE [LARGE SCALE GENOMIC DNA]</scope>
    <source>
        <strain evidence="4 5">HHB9708</strain>
    </source>
</reference>
<sequence>MSSRSRRSRSPRFKRRKSTVVESTGMEDRPPDPISSSPSKFDQLLELINWQNYLISEQSKALNAQKEEIKAELQAQLRTMDKHTTMLSALEKDATRDDRALDGKDWDNDQTWGALDKESLAKIKVMVDEWRDLMQISLVFIALFLTVVTAFISPIIQVFTTPTNTDGGSTKNQVPSVPLQLVALFYYMALISSIFNSVLCVLGMQWGARLIATPLGKTNLERALARENRMLSAEGKMRSLMGVLIWTLLLSIGFFVLGFLIQLWDLSFSFTTSAPILIVGGVFATGLTLIILGIITVTTVHAGVNDNSPFESPLSNAMKPLLRWIRRRIRKRGHSQTEDDRDKGGRGESKGTTDKEDVAALIKWQTDDAPNILALKTYARLVLNTNDAEVLERTVPSFEFGEWYAATDSLLPVFHAIRDRFLATDTSFRVKETVDKQLVYLKDWHGWGDQGRYWRSDPQANDFMRWCQGQCFELIYSSRGSRRDFFPPFALFASLEEDNEDLRQWASDSNERCLADILCTFDSDQELGDRYDIFRSAVYACGRLLWDERTDDVTAILSHVHRASVLRSLIRNPHTRWFEIRNLVTFITKGREVETLDEMSDFFSNLPEMSVTSDDNDPLLVCEFLEDIIRTSTSDFATPHSLDLSPVLDLVDQNSLFKRYSETLIYYLDRGGLHHLSDLHSALRLWEYSRGVCNAPGTSAEVVTFNDNYHYCFIPLPHLCSDEYDDLAHNICALMAMPINKFPIKVFKRPILELLDLDDEQRNAVVTRILSKIQRSDFVTLLITKSLLPWICVQDLVLATAKDHELEILTALSDFGPSDFPSHTMSVFLDLSSCLVPSLPSDFTVPPSFDLSDVIFYFVRSRRDRRTWRTYTETMIAYFDHGAFDQSHRADDAAQLFKLCISDSQKMKEWDEEEQTSEHTRQRAIFYRAKLKARATQDPDLAYDLRPYFPEGFDQPTPVVTEQPQSLEKAAPPSRFQKWRNVFKKAPRRTMSLDNGPDIELELGTTGGLIPDQDRP</sequence>
<feature type="compositionally biased region" description="Basic residues" evidence="1">
    <location>
        <begin position="1"/>
        <end position="18"/>
    </location>
</feature>
<evidence type="ECO:0000313" key="4">
    <source>
        <dbReference type="EMBL" id="KZS88893.1"/>
    </source>
</evidence>
<feature type="region of interest" description="Disordered" evidence="1">
    <location>
        <begin position="987"/>
        <end position="1016"/>
    </location>
</feature>
<accession>A0A164PN81</accession>
<feature type="transmembrane region" description="Helical" evidence="2">
    <location>
        <begin position="276"/>
        <end position="300"/>
    </location>
</feature>
<dbReference type="Proteomes" id="UP000076722">
    <property type="component" value="Unassembled WGS sequence"/>
</dbReference>
<keyword evidence="2" id="KW-0812">Transmembrane</keyword>
<proteinExistence type="predicted"/>
<feature type="transmembrane region" description="Helical" evidence="2">
    <location>
        <begin position="136"/>
        <end position="159"/>
    </location>
</feature>
<keyword evidence="2" id="KW-0472">Membrane</keyword>
<feature type="transmembrane region" description="Helical" evidence="2">
    <location>
        <begin position="239"/>
        <end position="264"/>
    </location>
</feature>
<feature type="compositionally biased region" description="Basic and acidic residues" evidence="1">
    <location>
        <begin position="335"/>
        <end position="354"/>
    </location>
</feature>
<gene>
    <name evidence="4" type="ORF">SISNIDRAFT_528660</name>
</gene>
<dbReference type="EMBL" id="KV419432">
    <property type="protein sequence ID" value="KZS88893.1"/>
    <property type="molecule type" value="Genomic_DNA"/>
</dbReference>
<protein>
    <recommendedName>
        <fullName evidence="3">DUF6535 domain-containing protein</fullName>
    </recommendedName>
</protein>
<dbReference type="AlphaFoldDB" id="A0A164PN81"/>
<evidence type="ECO:0000256" key="1">
    <source>
        <dbReference type="SAM" id="MobiDB-lite"/>
    </source>
</evidence>
<evidence type="ECO:0000259" key="3">
    <source>
        <dbReference type="Pfam" id="PF20153"/>
    </source>
</evidence>